<protein>
    <submittedName>
        <fullName evidence="2">Uncharacterized protein</fullName>
    </submittedName>
</protein>
<dbReference type="AlphaFoldDB" id="A0A0C1NAL1"/>
<proteinExistence type="predicted"/>
<feature type="region of interest" description="Disordered" evidence="1">
    <location>
        <begin position="1"/>
        <end position="24"/>
    </location>
</feature>
<organism evidence="2">
    <name type="scientific">Tolypothrix bouteillei VB521301</name>
    <dbReference type="NCBI Taxonomy" id="1479485"/>
    <lineage>
        <taxon>Bacteria</taxon>
        <taxon>Bacillati</taxon>
        <taxon>Cyanobacteriota</taxon>
        <taxon>Cyanophyceae</taxon>
        <taxon>Nostocales</taxon>
        <taxon>Tolypothrichaceae</taxon>
        <taxon>Tolypothrix</taxon>
    </lineage>
</organism>
<reference evidence="2" key="1">
    <citation type="journal article" date="2015" name="Genome Announc.">
        <title>Draft Genome Sequence of Tolypothrix boutellei Strain VB521301.</title>
        <authorList>
            <person name="Chandrababunaidu M.M."/>
            <person name="Singh D."/>
            <person name="Sen D."/>
            <person name="Bhan S."/>
            <person name="Das S."/>
            <person name="Gupta A."/>
            <person name="Adhikary S.P."/>
            <person name="Tripathy S."/>
        </authorList>
    </citation>
    <scope>NUCLEOTIDE SEQUENCE</scope>
    <source>
        <strain evidence="2">VB521301</strain>
    </source>
</reference>
<gene>
    <name evidence="2" type="ORF">DA73_0213925</name>
</gene>
<evidence type="ECO:0000313" key="2">
    <source>
        <dbReference type="EMBL" id="KIE11752.1"/>
    </source>
</evidence>
<comment type="caution">
    <text evidence="2">The sequence shown here is derived from an EMBL/GenBank/DDBJ whole genome shotgun (WGS) entry which is preliminary data.</text>
</comment>
<accession>A0A0C1NAL1</accession>
<dbReference type="EMBL" id="JHEG02000042">
    <property type="protein sequence ID" value="KIE11752.1"/>
    <property type="molecule type" value="Genomic_DNA"/>
</dbReference>
<name>A0A0C1NAL1_9CYAN</name>
<sequence>MRRQGREGAVEGADRGPGRAGDDDRVFFGARSHGLSPRLSVRWLGGWAGVPCRCRRVIDVYQVCREMPRGKPLRQSLAAEVRGRQFAQGFRRLTTFE</sequence>
<evidence type="ECO:0000256" key="1">
    <source>
        <dbReference type="SAM" id="MobiDB-lite"/>
    </source>
</evidence>